<keyword evidence="1" id="KW-0732">Signal</keyword>
<accession>A0A227PI00</accession>
<dbReference type="EMBL" id="MUGS01000004">
    <property type="protein sequence ID" value="OXG09173.1"/>
    <property type="molecule type" value="Genomic_DNA"/>
</dbReference>
<organism evidence="2 3">
    <name type="scientific">Flavobacterium araucananum</name>
    <dbReference type="NCBI Taxonomy" id="946678"/>
    <lineage>
        <taxon>Bacteria</taxon>
        <taxon>Pseudomonadati</taxon>
        <taxon>Bacteroidota</taxon>
        <taxon>Flavobacteriia</taxon>
        <taxon>Flavobacteriales</taxon>
        <taxon>Flavobacteriaceae</taxon>
        <taxon>Flavobacterium</taxon>
    </lineage>
</organism>
<gene>
    <name evidence="2" type="ORF">B0A64_04035</name>
</gene>
<name>A0A227PI00_9FLAO</name>
<dbReference type="AlphaFoldDB" id="A0A227PI00"/>
<protein>
    <submittedName>
        <fullName evidence="2">Uncharacterized protein</fullName>
    </submittedName>
</protein>
<sequence>MNMKNILTSILIFSIILALLESCANDELTPLYGTEKNQPGKVVIIGYSALNDSIQIMVNGKPVEIGKDKRTAFVKKVEKDYDFVYHGSEDKVFEFTNKTTKEILRTYHFNAQKPKDTLSFYAKENIWLDNALTLKPGVLSLPAYSGYRFIFPTLNLYSKTGYTGTLDGIIRKINGQVLGVVENINKDQYSKFIEFPFSQPPTIIMELVKHGTTESYVSGKKITVNMTLSTNKSKLIILDEKRDVNGAFSGVDGTLNLADYFVFK</sequence>
<comment type="caution">
    <text evidence="2">The sequence shown here is derived from an EMBL/GenBank/DDBJ whole genome shotgun (WGS) entry which is preliminary data.</text>
</comment>
<evidence type="ECO:0000313" key="3">
    <source>
        <dbReference type="Proteomes" id="UP000214684"/>
    </source>
</evidence>
<evidence type="ECO:0000256" key="1">
    <source>
        <dbReference type="SAM" id="SignalP"/>
    </source>
</evidence>
<proteinExistence type="predicted"/>
<feature type="chain" id="PRO_5012127059" evidence="1">
    <location>
        <begin position="25"/>
        <end position="264"/>
    </location>
</feature>
<feature type="signal peptide" evidence="1">
    <location>
        <begin position="1"/>
        <end position="24"/>
    </location>
</feature>
<dbReference type="OrthoDB" id="1375129at2"/>
<keyword evidence="3" id="KW-1185">Reference proteome</keyword>
<evidence type="ECO:0000313" key="2">
    <source>
        <dbReference type="EMBL" id="OXG09173.1"/>
    </source>
</evidence>
<dbReference type="Proteomes" id="UP000214684">
    <property type="component" value="Unassembled WGS sequence"/>
</dbReference>
<reference evidence="2 3" key="1">
    <citation type="submission" date="2016-11" db="EMBL/GenBank/DDBJ databases">
        <title>Whole genomes of Flavobacteriaceae.</title>
        <authorList>
            <person name="Stine C."/>
            <person name="Li C."/>
            <person name="Tadesse D."/>
        </authorList>
    </citation>
    <scope>NUCLEOTIDE SEQUENCE [LARGE SCALE GENOMIC DNA]</scope>
    <source>
        <strain evidence="2 3">DSM 24704</strain>
    </source>
</reference>